<dbReference type="GO" id="GO:0016787">
    <property type="term" value="F:hydrolase activity"/>
    <property type="evidence" value="ECO:0007669"/>
    <property type="project" value="UniProtKB-KW"/>
</dbReference>
<dbReference type="PANTHER" id="PTHR34139">
    <property type="entry name" value="UPF0331 PROTEIN MJ0127"/>
    <property type="match status" value="1"/>
</dbReference>
<evidence type="ECO:0000256" key="5">
    <source>
        <dbReference type="ARBA" id="ARBA00022801"/>
    </source>
</evidence>
<evidence type="ECO:0000256" key="6">
    <source>
        <dbReference type="ARBA" id="ARBA00024207"/>
    </source>
</evidence>
<keyword evidence="2" id="KW-1277">Toxin-antitoxin system</keyword>
<keyword evidence="4" id="KW-0547">Nucleotide-binding</keyword>
<dbReference type="InterPro" id="IPR008201">
    <property type="entry name" value="HepT-like"/>
</dbReference>
<name>A0A858R8M8_9PROT</name>
<proteinExistence type="inferred from homology"/>
<keyword evidence="3" id="KW-0540">Nuclease</keyword>
<keyword evidence="8" id="KW-1185">Reference proteome</keyword>
<dbReference type="GO" id="GO:0000166">
    <property type="term" value="F:nucleotide binding"/>
    <property type="evidence" value="ECO:0007669"/>
    <property type="project" value="UniProtKB-KW"/>
</dbReference>
<dbReference type="Gene3D" id="1.20.120.580">
    <property type="entry name" value="bsu32300-like"/>
    <property type="match status" value="1"/>
</dbReference>
<reference evidence="7" key="1">
    <citation type="submission" date="2020-04" db="EMBL/GenBank/DDBJ databases">
        <title>A desert anoxygenic phototrophic bacterium fixes CO2 using RubisCO under aerobic conditions.</title>
        <authorList>
            <person name="Tang K."/>
        </authorList>
    </citation>
    <scope>NUCLEOTIDE SEQUENCE [LARGE SCALE GENOMIC DNA]</scope>
    <source>
        <strain evidence="7">MIMtkB3</strain>
    </source>
</reference>
<protein>
    <submittedName>
        <fullName evidence="7">DUF86 domain-containing protein</fullName>
    </submittedName>
</protein>
<dbReference type="InterPro" id="IPR051813">
    <property type="entry name" value="HepT_RNase_toxin"/>
</dbReference>
<evidence type="ECO:0000256" key="2">
    <source>
        <dbReference type="ARBA" id="ARBA00022649"/>
    </source>
</evidence>
<evidence type="ECO:0000256" key="1">
    <source>
        <dbReference type="ARBA" id="ARBA00022553"/>
    </source>
</evidence>
<dbReference type="EMBL" id="CP051775">
    <property type="protein sequence ID" value="QJE73366.1"/>
    <property type="molecule type" value="Genomic_DNA"/>
</dbReference>
<dbReference type="AlphaFoldDB" id="A0A858R8M8"/>
<keyword evidence="1" id="KW-0597">Phosphoprotein</keyword>
<dbReference type="Proteomes" id="UP000501891">
    <property type="component" value="Chromosome"/>
</dbReference>
<accession>A0A858R8M8</accession>
<evidence type="ECO:0000313" key="7">
    <source>
        <dbReference type="EMBL" id="QJE73366.1"/>
    </source>
</evidence>
<dbReference type="KEGG" id="acru:HHL28_09900"/>
<dbReference type="GO" id="GO:0110001">
    <property type="term" value="C:toxin-antitoxin complex"/>
    <property type="evidence" value="ECO:0007669"/>
    <property type="project" value="InterPro"/>
</dbReference>
<evidence type="ECO:0000256" key="3">
    <source>
        <dbReference type="ARBA" id="ARBA00022722"/>
    </source>
</evidence>
<dbReference type="InterPro" id="IPR037038">
    <property type="entry name" value="HepT-like_sf"/>
</dbReference>
<comment type="similarity">
    <text evidence="6">Belongs to the HepT RNase toxin family.</text>
</comment>
<sequence length="124" mass="13795">MPSKSSDPVRIRQRLLDMLGSINRIQDYTAGMGLAAFLADQKTIDACVRNIEIIGEASRHVPADLAALYTRAPWRVIGDLRNKVIHEYDGIDPARIYQTITDELPDLKSALFRMLDACPDPAAD</sequence>
<dbReference type="Pfam" id="PF01934">
    <property type="entry name" value="HepT-like"/>
    <property type="match status" value="1"/>
</dbReference>
<dbReference type="GO" id="GO:0004540">
    <property type="term" value="F:RNA nuclease activity"/>
    <property type="evidence" value="ECO:0007669"/>
    <property type="project" value="InterPro"/>
</dbReference>
<organism evidence="7 8">
    <name type="scientific">Aerophototrophica crusticola</name>
    <dbReference type="NCBI Taxonomy" id="1709002"/>
    <lineage>
        <taxon>Bacteria</taxon>
        <taxon>Pseudomonadati</taxon>
        <taxon>Pseudomonadota</taxon>
        <taxon>Alphaproteobacteria</taxon>
        <taxon>Rhodospirillales</taxon>
        <taxon>Rhodospirillaceae</taxon>
        <taxon>Aerophototrophica</taxon>
    </lineage>
</organism>
<evidence type="ECO:0000256" key="4">
    <source>
        <dbReference type="ARBA" id="ARBA00022741"/>
    </source>
</evidence>
<evidence type="ECO:0000313" key="8">
    <source>
        <dbReference type="Proteomes" id="UP000501891"/>
    </source>
</evidence>
<dbReference type="PANTHER" id="PTHR34139:SF1">
    <property type="entry name" value="RNASE MJ1380-RELATED"/>
    <property type="match status" value="1"/>
</dbReference>
<gene>
    <name evidence="7" type="ORF">HHL28_09900</name>
</gene>
<keyword evidence="5" id="KW-0378">Hydrolase</keyword>